<dbReference type="SUPFAM" id="SSF53448">
    <property type="entry name" value="Nucleotide-diphospho-sugar transferases"/>
    <property type="match status" value="1"/>
</dbReference>
<evidence type="ECO:0000313" key="1">
    <source>
        <dbReference type="EMBL" id="HJB42529.1"/>
    </source>
</evidence>
<evidence type="ECO:0000313" key="2">
    <source>
        <dbReference type="Proteomes" id="UP000886803"/>
    </source>
</evidence>
<dbReference type="InterPro" id="IPR029044">
    <property type="entry name" value="Nucleotide-diphossugar_trans"/>
</dbReference>
<protein>
    <submittedName>
        <fullName evidence="1">Glycosyltransferase family 2 protein</fullName>
    </submittedName>
</protein>
<comment type="caution">
    <text evidence="1">The sequence shown here is derived from an EMBL/GenBank/DDBJ whole genome shotgun (WGS) entry which is preliminary data.</text>
</comment>
<reference evidence="1" key="1">
    <citation type="journal article" date="2021" name="PeerJ">
        <title>Extensive microbial diversity within the chicken gut microbiome revealed by metagenomics and culture.</title>
        <authorList>
            <person name="Gilroy R."/>
            <person name="Ravi A."/>
            <person name="Getino M."/>
            <person name="Pursley I."/>
            <person name="Horton D.L."/>
            <person name="Alikhan N.F."/>
            <person name="Baker D."/>
            <person name="Gharbi K."/>
            <person name="Hall N."/>
            <person name="Watson M."/>
            <person name="Adriaenssens E.M."/>
            <person name="Foster-Nyarko E."/>
            <person name="Jarju S."/>
            <person name="Secka A."/>
            <person name="Antonio M."/>
            <person name="Oren A."/>
            <person name="Chaudhuri R.R."/>
            <person name="La Ragione R."/>
            <person name="Hildebrand F."/>
            <person name="Pallen M.J."/>
        </authorList>
    </citation>
    <scope>NUCLEOTIDE SEQUENCE</scope>
    <source>
        <strain evidence="1">ChiBcec8-13705</strain>
    </source>
</reference>
<dbReference type="AlphaFoldDB" id="A0A9D2S3Z6"/>
<sequence length="90" mass="10721">LDEERFAVAYNDVDYCLKLWQQGLHNVFTPRAEAYHHESKSRGLDTTPENAARYAQEKANFYAKYQAYVDQYDPYYNPHFNNLFENFGLK</sequence>
<dbReference type="Gene3D" id="3.90.550.10">
    <property type="entry name" value="Spore Coat Polysaccharide Biosynthesis Protein SpsA, Chain A"/>
    <property type="match status" value="1"/>
</dbReference>
<dbReference type="Proteomes" id="UP000886803">
    <property type="component" value="Unassembled WGS sequence"/>
</dbReference>
<accession>A0A9D2S3Z6</accession>
<name>A0A9D2S3Z6_9FIRM</name>
<proteinExistence type="predicted"/>
<feature type="non-terminal residue" evidence="1">
    <location>
        <position position="1"/>
    </location>
</feature>
<gene>
    <name evidence="1" type="ORF">H9945_08525</name>
</gene>
<organism evidence="1 2">
    <name type="scientific">Candidatus Gemmiger avicola</name>
    <dbReference type="NCBI Taxonomy" id="2838605"/>
    <lineage>
        <taxon>Bacteria</taxon>
        <taxon>Bacillati</taxon>
        <taxon>Bacillota</taxon>
        <taxon>Clostridia</taxon>
        <taxon>Eubacteriales</taxon>
        <taxon>Gemmiger</taxon>
    </lineage>
</organism>
<reference evidence="1" key="2">
    <citation type="submission" date="2021-04" db="EMBL/GenBank/DDBJ databases">
        <authorList>
            <person name="Gilroy R."/>
        </authorList>
    </citation>
    <scope>NUCLEOTIDE SEQUENCE</scope>
    <source>
        <strain evidence="1">ChiBcec8-13705</strain>
    </source>
</reference>
<dbReference type="EMBL" id="DWYG01000143">
    <property type="protein sequence ID" value="HJB42529.1"/>
    <property type="molecule type" value="Genomic_DNA"/>
</dbReference>